<accession>A0A9P5ZJN5</accession>
<protein>
    <submittedName>
        <fullName evidence="1">Uncharacterized protein</fullName>
    </submittedName>
</protein>
<evidence type="ECO:0000313" key="1">
    <source>
        <dbReference type="EMBL" id="KAF9488465.1"/>
    </source>
</evidence>
<organism evidence="1 2">
    <name type="scientific">Pleurotus eryngii</name>
    <name type="common">Boletus of the steppes</name>
    <dbReference type="NCBI Taxonomy" id="5323"/>
    <lineage>
        <taxon>Eukaryota</taxon>
        <taxon>Fungi</taxon>
        <taxon>Dikarya</taxon>
        <taxon>Basidiomycota</taxon>
        <taxon>Agaricomycotina</taxon>
        <taxon>Agaricomycetes</taxon>
        <taxon>Agaricomycetidae</taxon>
        <taxon>Agaricales</taxon>
        <taxon>Pleurotineae</taxon>
        <taxon>Pleurotaceae</taxon>
        <taxon>Pleurotus</taxon>
    </lineage>
</organism>
<sequence>MEESVFEQRCRRICPCIRMRTVTQEPTTFGTGSLKWRLLDKRSELSRIWRQRLSGIAPGLISLFYVPSLDTRQCSRLLERHARSVSHNRHSQPPRFHRHVLHSQRLAHTLHFQLLPPCRGPERGRMSRLLSP</sequence>
<name>A0A9P5ZJN5_PLEER</name>
<dbReference type="Proteomes" id="UP000807025">
    <property type="component" value="Unassembled WGS sequence"/>
</dbReference>
<evidence type="ECO:0000313" key="2">
    <source>
        <dbReference type="Proteomes" id="UP000807025"/>
    </source>
</evidence>
<reference evidence="1" key="1">
    <citation type="submission" date="2020-11" db="EMBL/GenBank/DDBJ databases">
        <authorList>
            <consortium name="DOE Joint Genome Institute"/>
            <person name="Ahrendt S."/>
            <person name="Riley R."/>
            <person name="Andreopoulos W."/>
            <person name="Labutti K."/>
            <person name="Pangilinan J."/>
            <person name="Ruiz-Duenas F.J."/>
            <person name="Barrasa J.M."/>
            <person name="Sanchez-Garcia M."/>
            <person name="Camarero S."/>
            <person name="Miyauchi S."/>
            <person name="Serrano A."/>
            <person name="Linde D."/>
            <person name="Babiker R."/>
            <person name="Drula E."/>
            <person name="Ayuso-Fernandez I."/>
            <person name="Pacheco R."/>
            <person name="Padilla G."/>
            <person name="Ferreira P."/>
            <person name="Barriuso J."/>
            <person name="Kellner H."/>
            <person name="Castanera R."/>
            <person name="Alfaro M."/>
            <person name="Ramirez L."/>
            <person name="Pisabarro A.G."/>
            <person name="Kuo A."/>
            <person name="Tritt A."/>
            <person name="Lipzen A."/>
            <person name="He G."/>
            <person name="Yan M."/>
            <person name="Ng V."/>
            <person name="Cullen D."/>
            <person name="Martin F."/>
            <person name="Rosso M.-N."/>
            <person name="Henrissat B."/>
            <person name="Hibbett D."/>
            <person name="Martinez A.T."/>
            <person name="Grigoriev I.V."/>
        </authorList>
    </citation>
    <scope>NUCLEOTIDE SEQUENCE</scope>
    <source>
        <strain evidence="1">ATCC 90797</strain>
    </source>
</reference>
<comment type="caution">
    <text evidence="1">The sequence shown here is derived from an EMBL/GenBank/DDBJ whole genome shotgun (WGS) entry which is preliminary data.</text>
</comment>
<proteinExistence type="predicted"/>
<gene>
    <name evidence="1" type="ORF">BDN71DRAFT_459060</name>
</gene>
<dbReference type="AlphaFoldDB" id="A0A9P5ZJN5"/>
<dbReference type="EMBL" id="MU154713">
    <property type="protein sequence ID" value="KAF9488465.1"/>
    <property type="molecule type" value="Genomic_DNA"/>
</dbReference>
<keyword evidence="2" id="KW-1185">Reference proteome</keyword>